<evidence type="ECO:0000313" key="2">
    <source>
        <dbReference type="Proteomes" id="UP001190700"/>
    </source>
</evidence>
<proteinExistence type="predicted"/>
<reference evidence="1 2" key="1">
    <citation type="journal article" date="2015" name="Genome Biol. Evol.">
        <title>Comparative Genomics of a Bacterivorous Green Alga Reveals Evolutionary Causalities and Consequences of Phago-Mixotrophic Mode of Nutrition.</title>
        <authorList>
            <person name="Burns J.A."/>
            <person name="Paasch A."/>
            <person name="Narechania A."/>
            <person name="Kim E."/>
        </authorList>
    </citation>
    <scope>NUCLEOTIDE SEQUENCE [LARGE SCALE GENOMIC DNA]</scope>
    <source>
        <strain evidence="1 2">PLY_AMNH</strain>
    </source>
</reference>
<name>A0AAE0KZ76_9CHLO</name>
<sequence length="407" mass="45567">MVMAAALDHERLLVLGDADELTDGLGTTRVRHVLHHLVTGINVAGSAELVSMDSSDLPVHPAETPHTPLVRLIASIAEQMHGNLLLLLRQNVDLSPVSSTFIVIGLENRSGLRECRSRGIDRACLWRRYAHASALPEQWWYTSWEPHTRHRYDSQSIFSATNPASLSHAAPTCKVTETTLANVDKALRSLCAARGFYPQQARALMITSHMLPTLTKLNVEPAAPIATVPQCATEFTAYSPLKRRLRKSKEIIEMMFTDSTQAGHLVKMLKIDAAFSPYSWISRGEPEADHVQSKVGRIAAVEFLRGAQRCFRRRQWIKANVGEKVVDEDEEVDAALGGSMGWRALCTRQLSFELAWGVAGIFIRRNAGWTLGGYWVDTGWTTQVNLPEWMRVDRWIFGWTFEWILGG</sequence>
<organism evidence="1 2">
    <name type="scientific">Cymbomonas tetramitiformis</name>
    <dbReference type="NCBI Taxonomy" id="36881"/>
    <lineage>
        <taxon>Eukaryota</taxon>
        <taxon>Viridiplantae</taxon>
        <taxon>Chlorophyta</taxon>
        <taxon>Pyramimonadophyceae</taxon>
        <taxon>Pyramimonadales</taxon>
        <taxon>Pyramimonadaceae</taxon>
        <taxon>Cymbomonas</taxon>
    </lineage>
</organism>
<evidence type="ECO:0000313" key="1">
    <source>
        <dbReference type="EMBL" id="KAK3265880.1"/>
    </source>
</evidence>
<gene>
    <name evidence="1" type="ORF">CYMTET_25468</name>
</gene>
<dbReference type="Proteomes" id="UP001190700">
    <property type="component" value="Unassembled WGS sequence"/>
</dbReference>
<dbReference type="AlphaFoldDB" id="A0AAE0KZ76"/>
<accession>A0AAE0KZ76</accession>
<keyword evidence="2" id="KW-1185">Reference proteome</keyword>
<protein>
    <submittedName>
        <fullName evidence="1">Uncharacterized protein</fullName>
    </submittedName>
</protein>
<comment type="caution">
    <text evidence="1">The sequence shown here is derived from an EMBL/GenBank/DDBJ whole genome shotgun (WGS) entry which is preliminary data.</text>
</comment>
<dbReference type="EMBL" id="LGRX02013623">
    <property type="protein sequence ID" value="KAK3265880.1"/>
    <property type="molecule type" value="Genomic_DNA"/>
</dbReference>